<dbReference type="Proteomes" id="UP001589836">
    <property type="component" value="Unassembled WGS sequence"/>
</dbReference>
<sequence>MKMLKPIATVASASAIALGLFAAPTGQNVNAAETDFDLTIVHTNDTHAHWDNAARRATVIDTIRSDRANSLLLDAGDNFSGTLYYNQYKGKAAADFLNILNYDAVIPGNHEFDDGPKTFADFIKMAEFPILSSNIDYSKQSDLNALYQDEIGMPGDNGKIYPASIMDVNGEKVGLFGLTTEETTTLSSPGKDLTFQDHQQKAEDTIAMLEAEGVDKIVAITHLGYTYDQQLAQNVEGLDVIVGGHSHTKVDNGTVYNEDSEPTIVVQADEYGNYVGDLQVTFDDKGVLTDWNEQLVEVDAEDENGEKVYAEDADVKKLVEELQAPLEEMKKEKVGETSVALDGVRENVRQGETNLGNLITDSMLAKAKDKEPATSIAFTNGGGIRASVDSGEITLGEVLTVMPFGNTLVTLDLTGEELMMALENGVSDLENMGGRFLQVSGMKYSFDRSEEPNSRILNAMVKTENGYEKIEKKKTYKVATNAFIANGGDGYEVLNKATEDGRITELFFADYEVFNEYLKENDTVAPKEEGRIVEKTRVNGTNRYETAVEVSKSGWTKADTVVIARADEFADALAGAPLAYKYDAPILLTDSDYIVGEVKQEIERLGAKNAIVLGGPNAISNYSFYQLRGMGLDVDRVNGTNRYETAAAIAARLDGNPENVVIADGSNYPDALAVAPHAARNGYPILLAKGDELPESTDRALRGFDKSIIVGGPGAVSEKTEAELPNPTRYNGTNRYETAAEIANAMATDKGKAYVSTGENFADALSGSVLAAKQEASMILVNNKVPKEFQDFIQDKTVNDFQILGGPNAVSQEVVDMLQQN</sequence>
<dbReference type="InterPro" id="IPR004843">
    <property type="entry name" value="Calcineurin-like_PHP"/>
</dbReference>
<reference evidence="5 6" key="1">
    <citation type="submission" date="2024-09" db="EMBL/GenBank/DDBJ databases">
        <authorList>
            <person name="Sun Q."/>
            <person name="Mori K."/>
        </authorList>
    </citation>
    <scope>NUCLEOTIDE SEQUENCE [LARGE SCALE GENOMIC DNA]</scope>
    <source>
        <strain evidence="5 6">NCAIM B.02529</strain>
    </source>
</reference>
<feature type="domain" description="Calcineurin-like phosphoesterase" evidence="3">
    <location>
        <begin position="39"/>
        <end position="248"/>
    </location>
</feature>
<dbReference type="SUPFAM" id="SSF55816">
    <property type="entry name" value="5'-nucleotidase (syn. UDP-sugar hydrolase), C-terminal domain"/>
    <property type="match status" value="1"/>
</dbReference>
<protein>
    <submittedName>
        <fullName evidence="5">Cell wall-binding repeat-containing protein</fullName>
    </submittedName>
</protein>
<dbReference type="InterPro" id="IPR006179">
    <property type="entry name" value="5_nucleotidase/apyrase"/>
</dbReference>
<evidence type="ECO:0000259" key="3">
    <source>
        <dbReference type="Pfam" id="PF00149"/>
    </source>
</evidence>
<evidence type="ECO:0000313" key="5">
    <source>
        <dbReference type="EMBL" id="MFC0525284.1"/>
    </source>
</evidence>
<proteinExistence type="predicted"/>
<name>A0ABV6LSP5_9BACI</name>
<dbReference type="InterPro" id="IPR036907">
    <property type="entry name" value="5'-Nucleotdase_C_sf"/>
</dbReference>
<dbReference type="RefSeq" id="WP_377350365.1">
    <property type="nucleotide sequence ID" value="NZ_JBHLTP010000013.1"/>
</dbReference>
<dbReference type="PANTHER" id="PTHR11575:SF24">
    <property type="entry name" value="5'-NUCLEOTIDASE"/>
    <property type="match status" value="1"/>
</dbReference>
<dbReference type="PANTHER" id="PTHR11575">
    <property type="entry name" value="5'-NUCLEOTIDASE-RELATED"/>
    <property type="match status" value="1"/>
</dbReference>
<feature type="domain" description="5'-Nucleotidase C-terminal" evidence="4">
    <location>
        <begin position="334"/>
        <end position="495"/>
    </location>
</feature>
<dbReference type="Pfam" id="PF04122">
    <property type="entry name" value="CW_binding_2"/>
    <property type="match status" value="3"/>
</dbReference>
<dbReference type="Gene3D" id="3.60.21.10">
    <property type="match status" value="1"/>
</dbReference>
<dbReference type="InterPro" id="IPR007253">
    <property type="entry name" value="Cell_wall-bd_2"/>
</dbReference>
<dbReference type="InterPro" id="IPR029052">
    <property type="entry name" value="Metallo-depent_PP-like"/>
</dbReference>
<organism evidence="5 6">
    <name type="scientific">Pontibacillus salicampi</name>
    <dbReference type="NCBI Taxonomy" id="1449801"/>
    <lineage>
        <taxon>Bacteria</taxon>
        <taxon>Bacillati</taxon>
        <taxon>Bacillota</taxon>
        <taxon>Bacilli</taxon>
        <taxon>Bacillales</taxon>
        <taxon>Bacillaceae</taxon>
        <taxon>Pontibacillus</taxon>
    </lineage>
</organism>
<dbReference type="Pfam" id="PF02872">
    <property type="entry name" value="5_nucleotid_C"/>
    <property type="match status" value="1"/>
</dbReference>
<feature type="chain" id="PRO_5046517489" evidence="2">
    <location>
        <begin position="23"/>
        <end position="821"/>
    </location>
</feature>
<dbReference type="Pfam" id="PF00149">
    <property type="entry name" value="Metallophos"/>
    <property type="match status" value="1"/>
</dbReference>
<evidence type="ECO:0000256" key="2">
    <source>
        <dbReference type="SAM" id="SignalP"/>
    </source>
</evidence>
<dbReference type="Gene3D" id="3.90.780.10">
    <property type="entry name" value="5'-Nucleotidase, C-terminal domain"/>
    <property type="match status" value="1"/>
</dbReference>
<dbReference type="Gene3D" id="3.40.50.12090">
    <property type="match status" value="2"/>
</dbReference>
<evidence type="ECO:0000256" key="1">
    <source>
        <dbReference type="ARBA" id="ARBA00022729"/>
    </source>
</evidence>
<evidence type="ECO:0000313" key="6">
    <source>
        <dbReference type="Proteomes" id="UP001589836"/>
    </source>
</evidence>
<dbReference type="InterPro" id="IPR008334">
    <property type="entry name" value="5'-Nucleotdase_C"/>
</dbReference>
<dbReference type="SUPFAM" id="SSF56300">
    <property type="entry name" value="Metallo-dependent phosphatases"/>
    <property type="match status" value="1"/>
</dbReference>
<accession>A0ABV6LSP5</accession>
<comment type="caution">
    <text evidence="5">The sequence shown here is derived from an EMBL/GenBank/DDBJ whole genome shotgun (WGS) entry which is preliminary data.</text>
</comment>
<feature type="signal peptide" evidence="2">
    <location>
        <begin position="1"/>
        <end position="22"/>
    </location>
</feature>
<keyword evidence="1 2" id="KW-0732">Signal</keyword>
<dbReference type="EMBL" id="JBHLTP010000013">
    <property type="protein sequence ID" value="MFC0525284.1"/>
    <property type="molecule type" value="Genomic_DNA"/>
</dbReference>
<dbReference type="PRINTS" id="PR01607">
    <property type="entry name" value="APYRASEFAMLY"/>
</dbReference>
<evidence type="ECO:0000259" key="4">
    <source>
        <dbReference type="Pfam" id="PF02872"/>
    </source>
</evidence>
<keyword evidence="6" id="KW-1185">Reference proteome</keyword>
<gene>
    <name evidence="5" type="ORF">ACFFGV_17010</name>
</gene>